<evidence type="ECO:0000256" key="1">
    <source>
        <dbReference type="ARBA" id="ARBA00006484"/>
    </source>
</evidence>
<dbReference type="STRING" id="1314771.A0A197K5S9"/>
<dbReference type="PANTHER" id="PTHR24320:SF282">
    <property type="entry name" value="WW DOMAIN-CONTAINING OXIDOREDUCTASE"/>
    <property type="match status" value="1"/>
</dbReference>
<proteinExistence type="inferred from homology"/>
<protein>
    <submittedName>
        <fullName evidence="4">NAD(P)-binding protein</fullName>
    </submittedName>
</protein>
<dbReference type="AlphaFoldDB" id="A0A197K5S9"/>
<dbReference type="CDD" id="cd05327">
    <property type="entry name" value="retinol-DH_like_SDR_c_like"/>
    <property type="match status" value="1"/>
</dbReference>
<evidence type="ECO:0000313" key="5">
    <source>
        <dbReference type="Proteomes" id="UP000078512"/>
    </source>
</evidence>
<evidence type="ECO:0000256" key="2">
    <source>
        <dbReference type="ARBA" id="ARBA00022857"/>
    </source>
</evidence>
<gene>
    <name evidence="4" type="ORF">K457DRAFT_107608</name>
</gene>
<comment type="similarity">
    <text evidence="1">Belongs to the short-chain dehydrogenases/reductases (SDR) family.</text>
</comment>
<dbReference type="GO" id="GO:0016491">
    <property type="term" value="F:oxidoreductase activity"/>
    <property type="evidence" value="ECO:0007669"/>
    <property type="project" value="UniProtKB-KW"/>
</dbReference>
<dbReference type="PRINTS" id="PR00081">
    <property type="entry name" value="GDHRDH"/>
</dbReference>
<accession>A0A197K5S9</accession>
<dbReference type="PANTHER" id="PTHR24320">
    <property type="entry name" value="RETINOL DEHYDROGENASE"/>
    <property type="match status" value="1"/>
</dbReference>
<organism evidence="4 5">
    <name type="scientific">Linnemannia elongata AG-77</name>
    <dbReference type="NCBI Taxonomy" id="1314771"/>
    <lineage>
        <taxon>Eukaryota</taxon>
        <taxon>Fungi</taxon>
        <taxon>Fungi incertae sedis</taxon>
        <taxon>Mucoromycota</taxon>
        <taxon>Mortierellomycotina</taxon>
        <taxon>Mortierellomycetes</taxon>
        <taxon>Mortierellales</taxon>
        <taxon>Mortierellaceae</taxon>
        <taxon>Linnemannia</taxon>
    </lineage>
</organism>
<keyword evidence="5" id="KW-1185">Reference proteome</keyword>
<reference evidence="4 5" key="1">
    <citation type="submission" date="2016-05" db="EMBL/GenBank/DDBJ databases">
        <title>Genome sequencing reveals origins of a unique bacterial endosymbiosis in the earliest lineages of terrestrial Fungi.</title>
        <authorList>
            <consortium name="DOE Joint Genome Institute"/>
            <person name="Uehling J."/>
            <person name="Gryganskyi A."/>
            <person name="Hameed K."/>
            <person name="Tschaplinski T."/>
            <person name="Misztal P."/>
            <person name="Wu S."/>
            <person name="Desiro A."/>
            <person name="Vande Pol N."/>
            <person name="Du Z.-Y."/>
            <person name="Zienkiewicz A."/>
            <person name="Zienkiewicz K."/>
            <person name="Morin E."/>
            <person name="Tisserant E."/>
            <person name="Splivallo R."/>
            <person name="Hainaut M."/>
            <person name="Henrissat B."/>
            <person name="Ohm R."/>
            <person name="Kuo A."/>
            <person name="Yan J."/>
            <person name="Lipzen A."/>
            <person name="Nolan M."/>
            <person name="Labutti K."/>
            <person name="Barry K."/>
            <person name="Goldstein A."/>
            <person name="Labbe J."/>
            <person name="Schadt C."/>
            <person name="Tuskan G."/>
            <person name="Grigoriev I."/>
            <person name="Martin F."/>
            <person name="Vilgalys R."/>
            <person name="Bonito G."/>
        </authorList>
    </citation>
    <scope>NUCLEOTIDE SEQUENCE [LARGE SCALE GENOMIC DNA]</scope>
    <source>
        <strain evidence="4 5">AG-77</strain>
    </source>
</reference>
<evidence type="ECO:0000313" key="4">
    <source>
        <dbReference type="EMBL" id="OAQ32835.1"/>
    </source>
</evidence>
<evidence type="ECO:0000256" key="3">
    <source>
        <dbReference type="ARBA" id="ARBA00023002"/>
    </source>
</evidence>
<sequence length="335" mass="37688">MSPYTQLAYWKSFFHGDGYSHDQIPDLASKVAIVTGANSGLGYATTVALAAHGARVFLACRNQSRAQEAINRVKEEIRTKYPNAPSPQLEFLELDLGDMNKTRQAAQEFLKKSLPLHILVNNTGIIGGTLELSADGVESEFAVNHMGHYVFTLALLDRIRESQPARIVIISSLFHEKAPGINYDTIYKTGDTPQPHHQSVYDRYARSKLANVLFARALARRVINEPHLYVNACHPGYVSTRATQPVPRQEGTTISRGLDRLEEWFHNLVAWPVNRAVLTQLYLATSPEVEKRDIRGRYFGPIAIEIEPSTYARDEKLQDKLWAYSEKLANEKLKA</sequence>
<name>A0A197K5S9_9FUNG</name>
<dbReference type="InterPro" id="IPR002347">
    <property type="entry name" value="SDR_fam"/>
</dbReference>
<dbReference type="Proteomes" id="UP000078512">
    <property type="component" value="Unassembled WGS sequence"/>
</dbReference>
<keyword evidence="3" id="KW-0560">Oxidoreductase</keyword>
<dbReference type="Pfam" id="PF00106">
    <property type="entry name" value="adh_short"/>
    <property type="match status" value="1"/>
</dbReference>
<dbReference type="Gene3D" id="3.40.50.720">
    <property type="entry name" value="NAD(P)-binding Rossmann-like Domain"/>
    <property type="match status" value="1"/>
</dbReference>
<dbReference type="InterPro" id="IPR036291">
    <property type="entry name" value="NAD(P)-bd_dom_sf"/>
</dbReference>
<dbReference type="EMBL" id="KV442023">
    <property type="protein sequence ID" value="OAQ32835.1"/>
    <property type="molecule type" value="Genomic_DNA"/>
</dbReference>
<keyword evidence="2" id="KW-0521">NADP</keyword>
<dbReference type="SUPFAM" id="SSF51735">
    <property type="entry name" value="NAD(P)-binding Rossmann-fold domains"/>
    <property type="match status" value="1"/>
</dbReference>
<dbReference type="OrthoDB" id="191139at2759"/>